<proteinExistence type="inferred from homology"/>
<dbReference type="AlphaFoldDB" id="A0A452GP33"/>
<dbReference type="GO" id="GO:0019254">
    <property type="term" value="P:carnitine metabolic process, CoA-linked"/>
    <property type="evidence" value="ECO:0007669"/>
    <property type="project" value="TreeGrafter"/>
</dbReference>
<dbReference type="InterPro" id="IPR039551">
    <property type="entry name" value="Cho/carn_acyl_trans"/>
</dbReference>
<evidence type="ECO:0000256" key="3">
    <source>
        <dbReference type="ARBA" id="ARBA00023315"/>
    </source>
</evidence>
<dbReference type="GO" id="GO:0004092">
    <property type="term" value="F:carnitine O-acetyltransferase activity"/>
    <property type="evidence" value="ECO:0007669"/>
    <property type="project" value="TreeGrafter"/>
</dbReference>
<dbReference type="SUPFAM" id="SSF52777">
    <property type="entry name" value="CoA-dependent acyltransferases"/>
    <property type="match status" value="1"/>
</dbReference>
<evidence type="ECO:0000259" key="4">
    <source>
        <dbReference type="Pfam" id="PF00755"/>
    </source>
</evidence>
<dbReference type="Ensembl" id="ENSGAGT00000004237.1">
    <property type="protein sequence ID" value="ENSGAGP00000003668.1"/>
    <property type="gene ID" value="ENSGAGG00000002977.1"/>
</dbReference>
<dbReference type="GO" id="GO:0005777">
    <property type="term" value="C:peroxisome"/>
    <property type="evidence" value="ECO:0007669"/>
    <property type="project" value="TreeGrafter"/>
</dbReference>
<dbReference type="PANTHER" id="PTHR22589">
    <property type="entry name" value="CARNITINE O-ACYLTRANSFERASE"/>
    <property type="match status" value="1"/>
</dbReference>
<reference evidence="5" key="3">
    <citation type="submission" date="2025-09" db="UniProtKB">
        <authorList>
            <consortium name="Ensembl"/>
        </authorList>
    </citation>
    <scope>IDENTIFICATION</scope>
</reference>
<sequence length="160" mass="17576">QLDFALHVPRAAGGPVGAFEPFPSLQRPPSRCLASSFPLPRQPVPPLAQTLERYLRSLEVLVTPEELEETRQLVQEFGAPGGEGERLQAQLERRAARMENWVDRLPLTVHSSPAVVLPKQDYSDWRGQLRWVLGGLWVGSEGHQQSWGGRAGLAGAAGPE</sequence>
<evidence type="ECO:0000256" key="1">
    <source>
        <dbReference type="ARBA" id="ARBA00005232"/>
    </source>
</evidence>
<dbReference type="InterPro" id="IPR042231">
    <property type="entry name" value="Cho/carn_acyl_trans_2"/>
</dbReference>
<reference evidence="6" key="1">
    <citation type="journal article" date="2017" name="PLoS ONE">
        <title>The Agassiz's desert tortoise genome provides a resource for the conservation of a threatened species.</title>
        <authorList>
            <person name="Tollis M."/>
            <person name="DeNardo D.F."/>
            <person name="Cornelius J.A."/>
            <person name="Dolby G.A."/>
            <person name="Edwards T."/>
            <person name="Henen B.T."/>
            <person name="Karl A.E."/>
            <person name="Murphy R.W."/>
            <person name="Kusumi K."/>
        </authorList>
    </citation>
    <scope>NUCLEOTIDE SEQUENCE [LARGE SCALE GENOMIC DNA]</scope>
</reference>
<dbReference type="Proteomes" id="UP000291020">
    <property type="component" value="Unassembled WGS sequence"/>
</dbReference>
<reference evidence="5" key="2">
    <citation type="submission" date="2025-08" db="UniProtKB">
        <authorList>
            <consortium name="Ensembl"/>
        </authorList>
    </citation>
    <scope>IDENTIFICATION</scope>
</reference>
<comment type="similarity">
    <text evidence="1">Belongs to the carnitine/choline acetyltransferase family.</text>
</comment>
<keyword evidence="2" id="KW-0808">Transferase</keyword>
<keyword evidence="6" id="KW-1185">Reference proteome</keyword>
<accession>A0A452GP33</accession>
<evidence type="ECO:0000313" key="6">
    <source>
        <dbReference type="Proteomes" id="UP000291020"/>
    </source>
</evidence>
<dbReference type="InterPro" id="IPR023213">
    <property type="entry name" value="CAT-like_dom_sf"/>
</dbReference>
<protein>
    <recommendedName>
        <fullName evidence="4">Choline/carnitine acyltransferase domain-containing protein</fullName>
    </recommendedName>
</protein>
<keyword evidence="3" id="KW-0012">Acyltransferase</keyword>
<dbReference type="PANTHER" id="PTHR22589:SF47">
    <property type="entry name" value="CHOLINE_CARNITINE ACYLTRANSFERASE DOMAIN-CONTAINING PROTEIN"/>
    <property type="match status" value="1"/>
</dbReference>
<evidence type="ECO:0000313" key="5">
    <source>
        <dbReference type="Ensembl" id="ENSGAGP00000003668.1"/>
    </source>
</evidence>
<dbReference type="PROSITE" id="PS00439">
    <property type="entry name" value="ACYLTRANSF_C_1"/>
    <property type="match status" value="1"/>
</dbReference>
<dbReference type="STRING" id="38772.ENSGAGP00000003668"/>
<organism evidence="5 6">
    <name type="scientific">Gopherus agassizii</name>
    <name type="common">Agassiz's desert tortoise</name>
    <dbReference type="NCBI Taxonomy" id="38772"/>
    <lineage>
        <taxon>Eukaryota</taxon>
        <taxon>Metazoa</taxon>
        <taxon>Chordata</taxon>
        <taxon>Craniata</taxon>
        <taxon>Vertebrata</taxon>
        <taxon>Euteleostomi</taxon>
        <taxon>Archelosauria</taxon>
        <taxon>Testudinata</taxon>
        <taxon>Testudines</taxon>
        <taxon>Cryptodira</taxon>
        <taxon>Durocryptodira</taxon>
        <taxon>Testudinoidea</taxon>
        <taxon>Testudinidae</taxon>
        <taxon>Gopherus</taxon>
    </lineage>
</organism>
<dbReference type="InterPro" id="IPR000542">
    <property type="entry name" value="Carn_acyl_trans"/>
</dbReference>
<dbReference type="Gene3D" id="3.30.559.70">
    <property type="entry name" value="Choline/Carnitine o-acyltransferase, domain 2"/>
    <property type="match status" value="1"/>
</dbReference>
<feature type="domain" description="Choline/carnitine acyltransferase" evidence="4">
    <location>
        <begin position="42"/>
        <end position="124"/>
    </location>
</feature>
<dbReference type="Pfam" id="PF00755">
    <property type="entry name" value="Carn_acyltransf"/>
    <property type="match status" value="1"/>
</dbReference>
<evidence type="ECO:0000256" key="2">
    <source>
        <dbReference type="ARBA" id="ARBA00022679"/>
    </source>
</evidence>
<dbReference type="Gene3D" id="3.30.559.10">
    <property type="entry name" value="Chloramphenicol acetyltransferase-like domain"/>
    <property type="match status" value="1"/>
</dbReference>
<name>A0A452GP33_9SAUR</name>